<evidence type="ECO:0000259" key="4">
    <source>
        <dbReference type="Pfam" id="PF13193"/>
    </source>
</evidence>
<protein>
    <submittedName>
        <fullName evidence="5">AMP-binding protein</fullName>
    </submittedName>
</protein>
<organism evidence="5 6">
    <name type="scientific">Saccharopolyspora rosea</name>
    <dbReference type="NCBI Taxonomy" id="524884"/>
    <lineage>
        <taxon>Bacteria</taxon>
        <taxon>Bacillati</taxon>
        <taxon>Actinomycetota</taxon>
        <taxon>Actinomycetes</taxon>
        <taxon>Pseudonocardiales</taxon>
        <taxon>Pseudonocardiaceae</taxon>
        <taxon>Saccharopolyspora</taxon>
    </lineage>
</organism>
<gene>
    <name evidence="5" type="ORF">ACFQ16_24615</name>
</gene>
<dbReference type="Pfam" id="PF00501">
    <property type="entry name" value="AMP-binding"/>
    <property type="match status" value="1"/>
</dbReference>
<comment type="similarity">
    <text evidence="1">Belongs to the ATP-dependent AMP-binding enzyme family.</text>
</comment>
<dbReference type="PANTHER" id="PTHR43201:SF5">
    <property type="entry name" value="MEDIUM-CHAIN ACYL-COA LIGASE ACSF2, MITOCHONDRIAL"/>
    <property type="match status" value="1"/>
</dbReference>
<evidence type="ECO:0000259" key="3">
    <source>
        <dbReference type="Pfam" id="PF00501"/>
    </source>
</evidence>
<accession>A0ABW3FX77</accession>
<feature type="domain" description="AMP-binding enzyme C-terminal" evidence="4">
    <location>
        <begin position="469"/>
        <end position="544"/>
    </location>
</feature>
<reference evidence="6" key="1">
    <citation type="journal article" date="2019" name="Int. J. Syst. Evol. Microbiol.">
        <title>The Global Catalogue of Microorganisms (GCM) 10K type strain sequencing project: providing services to taxonomists for standard genome sequencing and annotation.</title>
        <authorList>
            <consortium name="The Broad Institute Genomics Platform"/>
            <consortium name="The Broad Institute Genome Sequencing Center for Infectious Disease"/>
            <person name="Wu L."/>
            <person name="Ma J."/>
        </authorList>
    </citation>
    <scope>NUCLEOTIDE SEQUENCE [LARGE SCALE GENOMIC DNA]</scope>
    <source>
        <strain evidence="6">CCUG 56401</strain>
    </source>
</reference>
<dbReference type="InterPro" id="IPR025110">
    <property type="entry name" value="AMP-bd_C"/>
</dbReference>
<dbReference type="PROSITE" id="PS00455">
    <property type="entry name" value="AMP_BINDING"/>
    <property type="match status" value="1"/>
</dbReference>
<keyword evidence="6" id="KW-1185">Reference proteome</keyword>
<evidence type="ECO:0000256" key="2">
    <source>
        <dbReference type="ARBA" id="ARBA00022598"/>
    </source>
</evidence>
<dbReference type="Gene3D" id="3.30.300.30">
    <property type="match status" value="1"/>
</dbReference>
<dbReference type="PANTHER" id="PTHR43201">
    <property type="entry name" value="ACYL-COA SYNTHETASE"/>
    <property type="match status" value="1"/>
</dbReference>
<comment type="caution">
    <text evidence="5">The sequence shown here is derived from an EMBL/GenBank/DDBJ whole genome shotgun (WGS) entry which is preliminary data.</text>
</comment>
<dbReference type="InterPro" id="IPR042099">
    <property type="entry name" value="ANL_N_sf"/>
</dbReference>
<dbReference type="EMBL" id="JBHTIW010000026">
    <property type="protein sequence ID" value="MFD0922941.1"/>
    <property type="molecule type" value="Genomic_DNA"/>
</dbReference>
<dbReference type="Proteomes" id="UP001597018">
    <property type="component" value="Unassembled WGS sequence"/>
</dbReference>
<dbReference type="InterPro" id="IPR045851">
    <property type="entry name" value="AMP-bd_C_sf"/>
</dbReference>
<dbReference type="SUPFAM" id="SSF56801">
    <property type="entry name" value="Acetyl-CoA synthetase-like"/>
    <property type="match status" value="1"/>
</dbReference>
<feature type="domain" description="AMP-dependent synthetase/ligase" evidence="3">
    <location>
        <begin position="61"/>
        <end position="421"/>
    </location>
</feature>
<dbReference type="InterPro" id="IPR020845">
    <property type="entry name" value="AMP-binding_CS"/>
</dbReference>
<keyword evidence="2" id="KW-0436">Ligase</keyword>
<dbReference type="CDD" id="cd04433">
    <property type="entry name" value="AFD_class_I"/>
    <property type="match status" value="1"/>
</dbReference>
<evidence type="ECO:0000313" key="5">
    <source>
        <dbReference type="EMBL" id="MFD0922941.1"/>
    </source>
</evidence>
<sequence>MNWLVRRSATLLGALGSPAHTGYVLAKQGVLRPLRPDKLLRIALAWRRWGLTLPLAFAIGAVRHPDRPAVIDERGALSYAEIAVRTTRLAHALRGRLRGGERVGVLCRNHHGLVETTVAAAKIGVDVVLLNTGLSPHQVVSVLAEQRVGVLVVDDEFTAELTELLERPADAGVSRLPDVDVVLAWTEGSTSRATLEHLIASSPNRRLPRPARHSRLVVLTSGTTGTPKGARRPDPPGLSPAATILSRVPLRAGERMLVGAPLFHTWGVAALQLGLVLGSTLVLRRKFDPQQALQLLQRHRCTSMFAVPVMLQRILELPAEVHARYDRGALRVVASSGSALPADLATRFQREFDPVLYNFYGSTEVSWVSIATPEDLRTAPGTAGRPPRGTTVRILDADGAPVRRGSTGRIFAGNDMLFEGYTSGTRREVRDGLMATGDLGRIDSAGRLFVVGREDDMIVSGGENVYPKETEDAIGALPEIADVAVVGVDDADFGQRLAAYVVLREPGALDAEGLRDRVRDRLPKFALPRDVVFVDSLPRNATGKVVTRELKRS</sequence>
<evidence type="ECO:0000313" key="6">
    <source>
        <dbReference type="Proteomes" id="UP001597018"/>
    </source>
</evidence>
<proteinExistence type="inferred from homology"/>
<dbReference type="RefSeq" id="WP_345602000.1">
    <property type="nucleotide sequence ID" value="NZ_BAABLT010000055.1"/>
</dbReference>
<dbReference type="Pfam" id="PF13193">
    <property type="entry name" value="AMP-binding_C"/>
    <property type="match status" value="1"/>
</dbReference>
<dbReference type="Gene3D" id="3.40.50.12780">
    <property type="entry name" value="N-terminal domain of ligase-like"/>
    <property type="match status" value="1"/>
</dbReference>
<name>A0ABW3FX77_9PSEU</name>
<evidence type="ECO:0000256" key="1">
    <source>
        <dbReference type="ARBA" id="ARBA00006432"/>
    </source>
</evidence>
<dbReference type="InterPro" id="IPR000873">
    <property type="entry name" value="AMP-dep_synth/lig_dom"/>
</dbReference>